<feature type="transmembrane region" description="Helical" evidence="7">
    <location>
        <begin position="246"/>
        <end position="272"/>
    </location>
</feature>
<feature type="transmembrane region" description="Helical" evidence="7">
    <location>
        <begin position="292"/>
        <end position="318"/>
    </location>
</feature>
<feature type="transmembrane region" description="Helical" evidence="7">
    <location>
        <begin position="12"/>
        <end position="33"/>
    </location>
</feature>
<dbReference type="GO" id="GO:0005886">
    <property type="term" value="C:plasma membrane"/>
    <property type="evidence" value="ECO:0007669"/>
    <property type="project" value="UniProtKB-SubCell"/>
</dbReference>
<comment type="subcellular location">
    <subcellularLocation>
        <location evidence="1 7">Cell membrane</location>
        <topology evidence="1 7">Multi-pass membrane protein</topology>
    </subcellularLocation>
</comment>
<feature type="transmembrane region" description="Helical" evidence="7">
    <location>
        <begin position="104"/>
        <end position="127"/>
    </location>
</feature>
<reference evidence="9 10" key="1">
    <citation type="submission" date="2019-07" db="EMBL/GenBank/DDBJ databases">
        <title>Whole genome shotgun sequence of Skermanella aerolata NBRC 106429.</title>
        <authorList>
            <person name="Hosoyama A."/>
            <person name="Uohara A."/>
            <person name="Ohji S."/>
            <person name="Ichikawa N."/>
        </authorList>
    </citation>
    <scope>NUCLEOTIDE SEQUENCE [LARGE SCALE GENOMIC DNA]</scope>
    <source>
        <strain evidence="9 10">NBRC 106429</strain>
    </source>
</reference>
<name>A0A512DWF2_9PROT</name>
<dbReference type="RefSeq" id="WP_186818095.1">
    <property type="nucleotide sequence ID" value="NZ_BJYZ01000023.1"/>
</dbReference>
<organism evidence="9 10">
    <name type="scientific">Skermanella aerolata</name>
    <dbReference type="NCBI Taxonomy" id="393310"/>
    <lineage>
        <taxon>Bacteria</taxon>
        <taxon>Pseudomonadati</taxon>
        <taxon>Pseudomonadota</taxon>
        <taxon>Alphaproteobacteria</taxon>
        <taxon>Rhodospirillales</taxon>
        <taxon>Azospirillaceae</taxon>
        <taxon>Skermanella</taxon>
    </lineage>
</organism>
<feature type="transmembrane region" description="Helical" evidence="7">
    <location>
        <begin position="188"/>
        <end position="210"/>
    </location>
</feature>
<dbReference type="PANTHER" id="PTHR43163">
    <property type="entry name" value="DIPEPTIDE TRANSPORT SYSTEM PERMEASE PROTEIN DPPB-RELATED"/>
    <property type="match status" value="1"/>
</dbReference>
<dbReference type="AlphaFoldDB" id="A0A512DWF2"/>
<feature type="domain" description="ABC transmembrane type-1" evidence="8">
    <location>
        <begin position="100"/>
        <end position="315"/>
    </location>
</feature>
<keyword evidence="10" id="KW-1185">Reference proteome</keyword>
<evidence type="ECO:0000256" key="6">
    <source>
        <dbReference type="ARBA" id="ARBA00023136"/>
    </source>
</evidence>
<dbReference type="InterPro" id="IPR045621">
    <property type="entry name" value="BPD_transp_1_N"/>
</dbReference>
<evidence type="ECO:0000259" key="8">
    <source>
        <dbReference type="PROSITE" id="PS50928"/>
    </source>
</evidence>
<dbReference type="InterPro" id="IPR000515">
    <property type="entry name" value="MetI-like"/>
</dbReference>
<evidence type="ECO:0000256" key="5">
    <source>
        <dbReference type="ARBA" id="ARBA00022989"/>
    </source>
</evidence>
<comment type="similarity">
    <text evidence="7">Belongs to the binding-protein-dependent transport system permease family.</text>
</comment>
<sequence length="325" mass="35553">MAAIASFLGRRLIKSVFILFAIVVINFMLVRAAPGDPAMVMAGEAGAADQQYVEQLREQFGLNRPIHEQLGIYLADVATGDLGYSYRQQRPVWDLIGERLPPTLVLTGFAFVLALTAGVLLGTLAAMRAGTWSDSAITVLALLSYATPIYWVGLMLILLFSVQLGWLPAFGYETVGGGYEGWDRVTDIGAHLILPVVTLGLFYMAVYARLTRASILEVRDMDFVKTARAKGLTEARIVFRHVLRNAILPVITFAGIQAGHLIGGSILIETVFAWPGIGRLAFDAVLQRDYQVLLGIFFVTSVMVIVFNIVTDLVYSLVDPRIEVA</sequence>
<evidence type="ECO:0000256" key="1">
    <source>
        <dbReference type="ARBA" id="ARBA00004651"/>
    </source>
</evidence>
<evidence type="ECO:0000256" key="4">
    <source>
        <dbReference type="ARBA" id="ARBA00022692"/>
    </source>
</evidence>
<dbReference type="Pfam" id="PF19300">
    <property type="entry name" value="BPD_transp_1_N"/>
    <property type="match status" value="1"/>
</dbReference>
<evidence type="ECO:0000256" key="3">
    <source>
        <dbReference type="ARBA" id="ARBA00022475"/>
    </source>
</evidence>
<dbReference type="SUPFAM" id="SSF161098">
    <property type="entry name" value="MetI-like"/>
    <property type="match status" value="1"/>
</dbReference>
<evidence type="ECO:0000256" key="2">
    <source>
        <dbReference type="ARBA" id="ARBA00022448"/>
    </source>
</evidence>
<keyword evidence="3" id="KW-1003">Cell membrane</keyword>
<evidence type="ECO:0000313" key="10">
    <source>
        <dbReference type="Proteomes" id="UP000321523"/>
    </source>
</evidence>
<dbReference type="Gene3D" id="1.10.3720.10">
    <property type="entry name" value="MetI-like"/>
    <property type="match status" value="1"/>
</dbReference>
<dbReference type="GO" id="GO:0055085">
    <property type="term" value="P:transmembrane transport"/>
    <property type="evidence" value="ECO:0007669"/>
    <property type="project" value="InterPro"/>
</dbReference>
<keyword evidence="2 7" id="KW-0813">Transport</keyword>
<keyword evidence="4 7" id="KW-0812">Transmembrane</keyword>
<proteinExistence type="inferred from homology"/>
<dbReference type="Pfam" id="PF00528">
    <property type="entry name" value="BPD_transp_1"/>
    <property type="match status" value="1"/>
</dbReference>
<keyword evidence="5 7" id="KW-1133">Transmembrane helix</keyword>
<gene>
    <name evidence="9" type="ORF">SAE02_49410</name>
</gene>
<accession>A0A512DWF2</accession>
<feature type="transmembrane region" description="Helical" evidence="7">
    <location>
        <begin position="139"/>
        <end position="168"/>
    </location>
</feature>
<dbReference type="CDD" id="cd06261">
    <property type="entry name" value="TM_PBP2"/>
    <property type="match status" value="1"/>
</dbReference>
<dbReference type="Proteomes" id="UP000321523">
    <property type="component" value="Unassembled WGS sequence"/>
</dbReference>
<dbReference type="PANTHER" id="PTHR43163:SF9">
    <property type="entry name" value="ABC TRANSPORTER PERMEASE PROTEIN"/>
    <property type="match status" value="1"/>
</dbReference>
<evidence type="ECO:0000313" key="9">
    <source>
        <dbReference type="EMBL" id="GEO40793.1"/>
    </source>
</evidence>
<keyword evidence="6 7" id="KW-0472">Membrane</keyword>
<dbReference type="PROSITE" id="PS50928">
    <property type="entry name" value="ABC_TM1"/>
    <property type="match status" value="1"/>
</dbReference>
<protein>
    <submittedName>
        <fullName evidence="9">ABC transporter permease</fullName>
    </submittedName>
</protein>
<dbReference type="EMBL" id="BJYZ01000023">
    <property type="protein sequence ID" value="GEO40793.1"/>
    <property type="molecule type" value="Genomic_DNA"/>
</dbReference>
<dbReference type="InterPro" id="IPR035906">
    <property type="entry name" value="MetI-like_sf"/>
</dbReference>
<comment type="caution">
    <text evidence="9">The sequence shown here is derived from an EMBL/GenBank/DDBJ whole genome shotgun (WGS) entry which is preliminary data.</text>
</comment>
<evidence type="ECO:0000256" key="7">
    <source>
        <dbReference type="RuleBase" id="RU363032"/>
    </source>
</evidence>